<gene>
    <name evidence="1" type="ORF">MBAV_000677</name>
</gene>
<organism evidence="1 2">
    <name type="scientific">Candidatus Magnetobacterium bavaricum</name>
    <dbReference type="NCBI Taxonomy" id="29290"/>
    <lineage>
        <taxon>Bacteria</taxon>
        <taxon>Pseudomonadati</taxon>
        <taxon>Nitrospirota</taxon>
        <taxon>Thermodesulfovibrionia</taxon>
        <taxon>Thermodesulfovibrionales</taxon>
        <taxon>Candidatus Magnetobacteriaceae</taxon>
        <taxon>Candidatus Magnetobacterium</taxon>
    </lineage>
</organism>
<protein>
    <submittedName>
        <fullName evidence="1">ABC transporter-like protein</fullName>
    </submittedName>
</protein>
<evidence type="ECO:0000313" key="2">
    <source>
        <dbReference type="Proteomes" id="UP000033423"/>
    </source>
</evidence>
<reference evidence="1 2" key="1">
    <citation type="submission" date="2015-02" db="EMBL/GenBank/DDBJ databases">
        <title>Single-cell genomics of uncultivated deep-branching MTB reveals a conserved set of magnetosome genes.</title>
        <authorList>
            <person name="Kolinko S."/>
            <person name="Richter M."/>
            <person name="Glockner F.O."/>
            <person name="Brachmann A."/>
            <person name="Schuler D."/>
        </authorList>
    </citation>
    <scope>NUCLEOTIDE SEQUENCE [LARGE SCALE GENOMIC DNA]</scope>
    <source>
        <strain evidence="1">TM-1</strain>
    </source>
</reference>
<dbReference type="AlphaFoldDB" id="A0A0F3GZ24"/>
<proteinExistence type="predicted"/>
<sequence length="77" mass="8774">MIINNGRIIAEGNPDTLKKNMGHYVLEIFSEDGIEERFFEDRDAAVASVKDCKQSCKIREVTLEDVFLKLTGRRIDA</sequence>
<accession>A0A0F3GZ24</accession>
<comment type="caution">
    <text evidence="1">The sequence shown here is derived from an EMBL/GenBank/DDBJ whole genome shotgun (WGS) entry which is preliminary data.</text>
</comment>
<keyword evidence="2" id="KW-1185">Reference proteome</keyword>
<dbReference type="Proteomes" id="UP000033423">
    <property type="component" value="Unassembled WGS sequence"/>
</dbReference>
<dbReference type="EMBL" id="LACI01000314">
    <property type="protein sequence ID" value="KJU87135.1"/>
    <property type="molecule type" value="Genomic_DNA"/>
</dbReference>
<evidence type="ECO:0000313" key="1">
    <source>
        <dbReference type="EMBL" id="KJU87135.1"/>
    </source>
</evidence>
<name>A0A0F3GZ24_9BACT</name>